<dbReference type="EMBL" id="CAJSTJ010000151">
    <property type="protein sequence ID" value="CAG7562746.1"/>
    <property type="molecule type" value="Genomic_DNA"/>
</dbReference>
<evidence type="ECO:0000313" key="3">
    <source>
        <dbReference type="Proteomes" id="UP000693738"/>
    </source>
</evidence>
<feature type="region of interest" description="Disordered" evidence="1">
    <location>
        <begin position="416"/>
        <end position="435"/>
    </location>
</feature>
<feature type="compositionally biased region" description="Polar residues" evidence="1">
    <location>
        <begin position="496"/>
        <end position="505"/>
    </location>
</feature>
<feature type="compositionally biased region" description="Polar residues" evidence="1">
    <location>
        <begin position="527"/>
        <end position="540"/>
    </location>
</feature>
<accession>A0A8J2NCQ2</accession>
<organism evidence="2 3">
    <name type="scientific">Fusarium equiseti</name>
    <name type="common">Fusarium scirpi</name>
    <dbReference type="NCBI Taxonomy" id="61235"/>
    <lineage>
        <taxon>Eukaryota</taxon>
        <taxon>Fungi</taxon>
        <taxon>Dikarya</taxon>
        <taxon>Ascomycota</taxon>
        <taxon>Pezizomycotina</taxon>
        <taxon>Sordariomycetes</taxon>
        <taxon>Hypocreomycetidae</taxon>
        <taxon>Hypocreales</taxon>
        <taxon>Nectriaceae</taxon>
        <taxon>Fusarium</taxon>
        <taxon>Fusarium incarnatum-equiseti species complex</taxon>
    </lineage>
</organism>
<protein>
    <submittedName>
        <fullName evidence="2">Uncharacterized protein</fullName>
    </submittedName>
</protein>
<evidence type="ECO:0000256" key="1">
    <source>
        <dbReference type="SAM" id="MobiDB-lite"/>
    </source>
</evidence>
<feature type="compositionally biased region" description="Polar residues" evidence="1">
    <location>
        <begin position="623"/>
        <end position="634"/>
    </location>
</feature>
<evidence type="ECO:0000313" key="2">
    <source>
        <dbReference type="EMBL" id="CAG7562746.1"/>
    </source>
</evidence>
<feature type="region of interest" description="Disordered" evidence="1">
    <location>
        <begin position="224"/>
        <end position="320"/>
    </location>
</feature>
<proteinExistence type="predicted"/>
<feature type="compositionally biased region" description="Low complexity" evidence="1">
    <location>
        <begin position="162"/>
        <end position="177"/>
    </location>
</feature>
<comment type="caution">
    <text evidence="2">The sequence shown here is derived from an EMBL/GenBank/DDBJ whole genome shotgun (WGS) entry which is preliminary data.</text>
</comment>
<dbReference type="AlphaFoldDB" id="A0A8J2NCQ2"/>
<dbReference type="Proteomes" id="UP000693738">
    <property type="component" value="Unassembled WGS sequence"/>
</dbReference>
<feature type="compositionally biased region" description="Low complexity" evidence="1">
    <location>
        <begin position="394"/>
        <end position="404"/>
    </location>
</feature>
<feature type="compositionally biased region" description="Low complexity" evidence="1">
    <location>
        <begin position="348"/>
        <end position="359"/>
    </location>
</feature>
<feature type="region of interest" description="Disordered" evidence="1">
    <location>
        <begin position="348"/>
        <end position="410"/>
    </location>
</feature>
<feature type="region of interest" description="Disordered" evidence="1">
    <location>
        <begin position="162"/>
        <end position="188"/>
    </location>
</feature>
<feature type="compositionally biased region" description="Basic and acidic residues" evidence="1">
    <location>
        <begin position="226"/>
        <end position="259"/>
    </location>
</feature>
<gene>
    <name evidence="2" type="ORF">FEQUK3_LOCUS8456</name>
</gene>
<feature type="compositionally biased region" description="Polar residues" evidence="1">
    <location>
        <begin position="589"/>
        <end position="599"/>
    </location>
</feature>
<feature type="compositionally biased region" description="Basic and acidic residues" evidence="1">
    <location>
        <begin position="308"/>
        <end position="320"/>
    </location>
</feature>
<sequence>MHDHDPTEDLGLACPSGTNFYVCKNDPERFIGCCAINPCGVRKGLCPDQHLKPATFDKAYEEYISPQACINDNVDVAWHACSWSTSSFMGCCAVDPCNGGCPARQLRAAKLSDNTKNAECFLGEDYEYERKPSYTSSSSLDPTTSTSVSSTTILSTTASSFTTSFSTSSSSSTIMTSNPKHTSAPPKEGGGTELEFLWLLLLLPFLIVLTAIYVRRCVIKSKSHKAHEESVAETDASMKKNAETKKAFPSDKGADKRTAEPINNYSICPPSQFAGLPPPPVNEKAAPSTNRHDIQAKNGQVTVPWPPTEKEAPTTRRDFQTEDGQIAVKSEISQTHSAELTQSQINLSINLSSPSPGSSRAFQQDSPFPPPQCERSQQLPASGPIKDRHDSDANTPVTTNTTNPQLDDHQSVELEATPISREPPNVPAELDGTSTQIRLSKLPDSRKRAVSQPDLGREALVVPENTLSKAGRRATVNLLDSTTRHVKTKDGRAVNDKNTPQTNPPINMLDSRPSLPRKDLAYPPQQPSHQPLNKSISTTRLSRDNVPVSINPQVGGPDTENEDSPSPELKSTGPRNLRVTNPDPREESSGASTVLNSIQIPGRGRTQKRQRPQIPRKPLSPLSEESGNCENGSR</sequence>
<name>A0A8J2NCQ2_FUSEQ</name>
<reference evidence="2" key="1">
    <citation type="submission" date="2021-05" db="EMBL/GenBank/DDBJ databases">
        <authorList>
            <person name="Khan N."/>
        </authorList>
    </citation>
    <scope>NUCLEOTIDE SEQUENCE</scope>
</reference>
<feature type="region of interest" description="Disordered" evidence="1">
    <location>
        <begin position="480"/>
        <end position="634"/>
    </location>
</feature>